<evidence type="ECO:0000256" key="1">
    <source>
        <dbReference type="SAM" id="SignalP"/>
    </source>
</evidence>
<dbReference type="EMBL" id="DWUP01000030">
    <property type="protein sequence ID" value="HJD52420.1"/>
    <property type="molecule type" value="Genomic_DNA"/>
</dbReference>
<dbReference type="AlphaFoldDB" id="A0A9D2UH52"/>
<evidence type="ECO:0008006" key="4">
    <source>
        <dbReference type="Google" id="ProtNLM"/>
    </source>
</evidence>
<gene>
    <name evidence="2" type="ORF">IAA93_01640</name>
</gene>
<name>A0A9D2UH52_9BACT</name>
<comment type="caution">
    <text evidence="2">The sequence shown here is derived from an EMBL/GenBank/DDBJ whole genome shotgun (WGS) entry which is preliminary data.</text>
</comment>
<proteinExistence type="predicted"/>
<keyword evidence="1" id="KW-0732">Signal</keyword>
<protein>
    <recommendedName>
        <fullName evidence="4">Lipocalin-like domain-containing protein</fullName>
    </recommendedName>
</protein>
<reference evidence="2" key="1">
    <citation type="journal article" date="2021" name="PeerJ">
        <title>Extensive microbial diversity within the chicken gut microbiome revealed by metagenomics and culture.</title>
        <authorList>
            <person name="Gilroy R."/>
            <person name="Ravi A."/>
            <person name="Getino M."/>
            <person name="Pursley I."/>
            <person name="Horton D.L."/>
            <person name="Alikhan N.F."/>
            <person name="Baker D."/>
            <person name="Gharbi K."/>
            <person name="Hall N."/>
            <person name="Watson M."/>
            <person name="Adriaenssens E.M."/>
            <person name="Foster-Nyarko E."/>
            <person name="Jarju S."/>
            <person name="Secka A."/>
            <person name="Antonio M."/>
            <person name="Oren A."/>
            <person name="Chaudhuri R.R."/>
            <person name="La Ragione R."/>
            <person name="Hildebrand F."/>
            <person name="Pallen M.J."/>
        </authorList>
    </citation>
    <scope>NUCLEOTIDE SEQUENCE</scope>
    <source>
        <strain evidence="2">MalCec1-1739</strain>
    </source>
</reference>
<sequence length="377" mass="41081">MKSLIILAAATLVAAAANAQATTPPSITELEGDYIIINNRTYEEVPAVYNMRPMTITADGDSLVISNMYMTGCLDIKAGYDETTGDITFPSGKLIFQVGDFVYYLYQWNDDQEAVNPRPFTYRYTGDGEWSTDATLMLMAGYAGSEELQPGYFAQGSQIISANATSSNVSYAASGLDRYDESRPSLVRIDDTVITIYNFLQTDQYGYGCMMQGVIDNTGTYAIFVPSTVGQANDLTYRILAGCTLNADGNLPTGLSSAMGHDGYTHATIDLDEGTIVFDPMAIWAGDYDDTTGSLTINSNLVYETVASSSVTFDPDRAYTSSVTTTTADTGGTAEVERVDYYRIDGTLTAQPREGELVIRRTLYKDGTVTSDKMFWH</sequence>
<dbReference type="Proteomes" id="UP000787625">
    <property type="component" value="Unassembled WGS sequence"/>
</dbReference>
<reference evidence="2" key="2">
    <citation type="submission" date="2021-04" db="EMBL/GenBank/DDBJ databases">
        <authorList>
            <person name="Gilroy R."/>
        </authorList>
    </citation>
    <scope>NUCLEOTIDE SEQUENCE</scope>
    <source>
        <strain evidence="2">MalCec1-1739</strain>
    </source>
</reference>
<evidence type="ECO:0000313" key="2">
    <source>
        <dbReference type="EMBL" id="HJD52420.1"/>
    </source>
</evidence>
<feature type="signal peptide" evidence="1">
    <location>
        <begin position="1"/>
        <end position="21"/>
    </location>
</feature>
<organism evidence="2 3">
    <name type="scientific">Candidatus Avibacteroides avistercoris</name>
    <dbReference type="NCBI Taxonomy" id="2840690"/>
    <lineage>
        <taxon>Bacteria</taxon>
        <taxon>Pseudomonadati</taxon>
        <taxon>Bacteroidota</taxon>
        <taxon>Bacteroidia</taxon>
        <taxon>Bacteroidales</taxon>
        <taxon>Bacteroidaceae</taxon>
        <taxon>Bacteroidaceae incertae sedis</taxon>
        <taxon>Candidatus Avibacteroides</taxon>
    </lineage>
</organism>
<accession>A0A9D2UH52</accession>
<feature type="chain" id="PRO_5038845276" description="Lipocalin-like domain-containing protein" evidence="1">
    <location>
        <begin position="22"/>
        <end position="377"/>
    </location>
</feature>
<evidence type="ECO:0000313" key="3">
    <source>
        <dbReference type="Proteomes" id="UP000787625"/>
    </source>
</evidence>